<dbReference type="KEGG" id="cpb:Cphamn1_0655"/>
<dbReference type="GO" id="GO:0009279">
    <property type="term" value="C:cell outer membrane"/>
    <property type="evidence" value="ECO:0007669"/>
    <property type="project" value="UniProtKB-SubCell"/>
</dbReference>
<keyword evidence="4 8" id="KW-0812">Transmembrane</keyword>
<evidence type="ECO:0000259" key="11">
    <source>
        <dbReference type="Pfam" id="PF07715"/>
    </source>
</evidence>
<dbReference type="Gene3D" id="2.40.170.20">
    <property type="entry name" value="TonB-dependent receptor, beta-barrel domain"/>
    <property type="match status" value="1"/>
</dbReference>
<reference evidence="12" key="1">
    <citation type="submission" date="2008-06" db="EMBL/GenBank/DDBJ databases">
        <title>Complete sequence of Chlorobium phaeobacteroides BS1.</title>
        <authorList>
            <consortium name="US DOE Joint Genome Institute"/>
            <person name="Lucas S."/>
            <person name="Copeland A."/>
            <person name="Lapidus A."/>
            <person name="Glavina del Rio T."/>
            <person name="Dalin E."/>
            <person name="Tice H."/>
            <person name="Bruce D."/>
            <person name="Goodwin L."/>
            <person name="Pitluck S."/>
            <person name="Schmutz J."/>
            <person name="Larimer F."/>
            <person name="Land M."/>
            <person name="Hauser L."/>
            <person name="Kyrpides N."/>
            <person name="Ovchinnikova G."/>
            <person name="Li T."/>
            <person name="Liu Z."/>
            <person name="Zhao F."/>
            <person name="Overmann J."/>
            <person name="Bryant D.A."/>
            <person name="Richardson P."/>
        </authorList>
    </citation>
    <scope>NUCLEOTIDE SEQUENCE [LARGE SCALE GENOMIC DNA]</scope>
    <source>
        <strain evidence="12">BS1</strain>
    </source>
</reference>
<evidence type="ECO:0000256" key="3">
    <source>
        <dbReference type="ARBA" id="ARBA00022452"/>
    </source>
</evidence>
<keyword evidence="6 8" id="KW-0472">Membrane</keyword>
<protein>
    <submittedName>
        <fullName evidence="12">TonB-dependent receptor</fullName>
    </submittedName>
</protein>
<organism evidence="12">
    <name type="scientific">Chlorobium phaeobacteroides (strain BS1)</name>
    <dbReference type="NCBI Taxonomy" id="331678"/>
    <lineage>
        <taxon>Bacteria</taxon>
        <taxon>Pseudomonadati</taxon>
        <taxon>Chlorobiota</taxon>
        <taxon>Chlorobiia</taxon>
        <taxon>Chlorobiales</taxon>
        <taxon>Chlorobiaceae</taxon>
        <taxon>Chlorobium/Pelodictyon group</taxon>
        <taxon>Chlorobium</taxon>
    </lineage>
</organism>
<dbReference type="PANTHER" id="PTHR30069:SF49">
    <property type="entry name" value="OUTER MEMBRANE PROTEIN C"/>
    <property type="match status" value="1"/>
</dbReference>
<evidence type="ECO:0000256" key="7">
    <source>
        <dbReference type="ARBA" id="ARBA00023237"/>
    </source>
</evidence>
<name>B3EN83_CHLPB</name>
<keyword evidence="12" id="KW-0675">Receptor</keyword>
<dbReference type="InterPro" id="IPR036942">
    <property type="entry name" value="Beta-barrel_TonB_sf"/>
</dbReference>
<keyword evidence="7 8" id="KW-0998">Cell outer membrane</keyword>
<feature type="domain" description="TonB-dependent receptor plug" evidence="11">
    <location>
        <begin position="143"/>
        <end position="233"/>
    </location>
</feature>
<dbReference type="AlphaFoldDB" id="B3EN83"/>
<dbReference type="Gene3D" id="2.170.130.10">
    <property type="entry name" value="TonB-dependent receptor, plug domain"/>
    <property type="match status" value="1"/>
</dbReference>
<evidence type="ECO:0000256" key="1">
    <source>
        <dbReference type="ARBA" id="ARBA00004571"/>
    </source>
</evidence>
<dbReference type="EMBL" id="CP001101">
    <property type="protein sequence ID" value="ACE03613.1"/>
    <property type="molecule type" value="Genomic_DNA"/>
</dbReference>
<evidence type="ECO:0000313" key="12">
    <source>
        <dbReference type="EMBL" id="ACE03613.1"/>
    </source>
</evidence>
<comment type="subcellular location">
    <subcellularLocation>
        <location evidence="1 8">Cell outer membrane</location>
        <topology evidence="1 8">Multi-pass membrane protein</topology>
    </subcellularLocation>
</comment>
<comment type="similarity">
    <text evidence="8 9">Belongs to the TonB-dependent receptor family.</text>
</comment>
<evidence type="ECO:0000256" key="2">
    <source>
        <dbReference type="ARBA" id="ARBA00022448"/>
    </source>
</evidence>
<evidence type="ECO:0000259" key="10">
    <source>
        <dbReference type="Pfam" id="PF00593"/>
    </source>
</evidence>
<dbReference type="InterPro" id="IPR037066">
    <property type="entry name" value="Plug_dom_sf"/>
</dbReference>
<dbReference type="SUPFAM" id="SSF56935">
    <property type="entry name" value="Porins"/>
    <property type="match status" value="1"/>
</dbReference>
<dbReference type="CDD" id="cd01347">
    <property type="entry name" value="ligand_gated_channel"/>
    <property type="match status" value="1"/>
</dbReference>
<evidence type="ECO:0000256" key="4">
    <source>
        <dbReference type="ARBA" id="ARBA00022692"/>
    </source>
</evidence>
<keyword evidence="5 9" id="KW-0798">TonB box</keyword>
<proteinExistence type="inferred from homology"/>
<dbReference type="PANTHER" id="PTHR30069">
    <property type="entry name" value="TONB-DEPENDENT OUTER MEMBRANE RECEPTOR"/>
    <property type="match status" value="1"/>
</dbReference>
<evidence type="ECO:0000256" key="8">
    <source>
        <dbReference type="PROSITE-ProRule" id="PRU01360"/>
    </source>
</evidence>
<dbReference type="InterPro" id="IPR000531">
    <property type="entry name" value="Beta-barrel_TonB"/>
</dbReference>
<dbReference type="InterPro" id="IPR039426">
    <property type="entry name" value="TonB-dep_rcpt-like"/>
</dbReference>
<dbReference type="GO" id="GO:0044718">
    <property type="term" value="P:siderophore transmembrane transport"/>
    <property type="evidence" value="ECO:0007669"/>
    <property type="project" value="TreeGrafter"/>
</dbReference>
<dbReference type="InterPro" id="IPR012910">
    <property type="entry name" value="Plug_dom"/>
</dbReference>
<sequence>MPVAVSLYEQRGILIMMNKILFPLVAGLLLLCPEPGLAQGNEGSIQLLDHSTQEPIERARYRYSSQNGSTDNSGVITIEYVENDTLFFSHVGYGEWFVTDSQVRAAFKKGRLFREQRLIAKPVTIIAVRPKPGDVEKIGLDFNDRLSHDAGALLNQSAAVSSIRKSGSYGFDPVLRGYKYDQLNIVVDGLLCSAAGCPNRMDPPTSQIPPNMIEQVEIYKGPHSFRYGTGFGGTIVFESNPVRFSREQDLYGRMSGGFESNGEVYRSEGVVGLRDQTYDLGLFGSFSKGDDYTDGDAVTVPSSFQRASMGGRMGLKLADNQKLTVTATHNNARDTDFPALPMDLRSDKTWLFNAKYERSYQGGDFDNWETGLFASFVDHTMDNLGKDLHPRMLDATTEANTVSYGGRSEGTWVFENGRLYSGIDVRIERAEGERTREFLMGPMAGKTVHDNVWNGGQIAKPGIFGEYYHSFPGFDLIASGRLEYNDARATDLSQDFAAKNPEIEANDINPNFSIGGIKHVSDELSLGLWLGRAQRSGSITERYINSFPVGRDPYEMLGNPALKPEINNQIDLTLAYLTGNTSLDIGIFASLLQDYISSEIDPSLKPAMPSSPGVRRYVNIDDAFMTGFEVIWKQRLFAGLKHQASLAWTYGEDRVRNEPLPEIAPLDFRYTLWGSYLDNTLMPMVTLRHVTAQDRVSTAFGETDTPSFTLLDVGVTYKINKSIGVTAGVKNLFDEAYYEHLNRSIKGQSRPIFAPGRNVYLTLFADMM</sequence>
<evidence type="ECO:0000256" key="9">
    <source>
        <dbReference type="RuleBase" id="RU003357"/>
    </source>
</evidence>
<dbReference type="HOGENOM" id="CLU_014873_2_1_10"/>
<dbReference type="Pfam" id="PF00593">
    <property type="entry name" value="TonB_dep_Rec_b-barrel"/>
    <property type="match status" value="1"/>
</dbReference>
<dbReference type="Pfam" id="PF07715">
    <property type="entry name" value="Plug"/>
    <property type="match status" value="1"/>
</dbReference>
<dbReference type="STRING" id="331678.Cphamn1_0655"/>
<keyword evidence="3 8" id="KW-1134">Transmembrane beta strand</keyword>
<evidence type="ECO:0000256" key="6">
    <source>
        <dbReference type="ARBA" id="ARBA00023136"/>
    </source>
</evidence>
<evidence type="ECO:0000256" key="5">
    <source>
        <dbReference type="ARBA" id="ARBA00023077"/>
    </source>
</evidence>
<gene>
    <name evidence="12" type="ordered locus">Cphamn1_0655</name>
</gene>
<dbReference type="GO" id="GO:0015344">
    <property type="term" value="F:siderophore uptake transmembrane transporter activity"/>
    <property type="evidence" value="ECO:0007669"/>
    <property type="project" value="TreeGrafter"/>
</dbReference>
<dbReference type="PROSITE" id="PS52016">
    <property type="entry name" value="TONB_DEPENDENT_REC_3"/>
    <property type="match status" value="1"/>
</dbReference>
<dbReference type="eggNOG" id="COG4771">
    <property type="taxonomic scope" value="Bacteria"/>
</dbReference>
<feature type="domain" description="TonB-dependent receptor-like beta-barrel" evidence="10">
    <location>
        <begin position="290"/>
        <end position="732"/>
    </location>
</feature>
<keyword evidence="2 8" id="KW-0813">Transport</keyword>
<accession>B3EN83</accession>